<dbReference type="EMBL" id="JAJEPV010000014">
    <property type="protein sequence ID" value="MCC2119391.1"/>
    <property type="molecule type" value="Genomic_DNA"/>
</dbReference>
<reference evidence="1 2" key="1">
    <citation type="submission" date="2021-10" db="EMBL/GenBank/DDBJ databases">
        <title>Anaerobic single-cell dispensing facilitates the cultivation of human gut bacteria.</title>
        <authorList>
            <person name="Afrizal A."/>
        </authorList>
    </citation>
    <scope>NUCLEOTIDE SEQUENCE [LARGE SCALE GENOMIC DNA]</scope>
    <source>
        <strain evidence="1 2">CLA-AA-H273</strain>
    </source>
</reference>
<dbReference type="Proteomes" id="UP001197795">
    <property type="component" value="Unassembled WGS sequence"/>
</dbReference>
<comment type="caution">
    <text evidence="1">The sequence shown here is derived from an EMBL/GenBank/DDBJ whole genome shotgun (WGS) entry which is preliminary data.</text>
</comment>
<proteinExistence type="predicted"/>
<dbReference type="AlphaFoldDB" id="A0AAE3A2U3"/>
<keyword evidence="2" id="KW-1185">Reference proteome</keyword>
<dbReference type="RefSeq" id="WP_227733118.1">
    <property type="nucleotide sequence ID" value="NZ_JAJEPV010000014.1"/>
</dbReference>
<sequence>MEGLVKIDAEATRRFLVNLGSESYRTGRINDEFIHVVCSGFYAGLFEVVVHDMPREAAEGYIRELRSFYNNGWKEYF</sequence>
<protein>
    <submittedName>
        <fullName evidence="1">Uncharacterized protein</fullName>
    </submittedName>
</protein>
<organism evidence="1 2">
    <name type="scientific">Waltera acetigignens</name>
    <dbReference type="NCBI Taxonomy" id="2981769"/>
    <lineage>
        <taxon>Bacteria</taxon>
        <taxon>Bacillati</taxon>
        <taxon>Bacillota</taxon>
        <taxon>Clostridia</taxon>
        <taxon>Lachnospirales</taxon>
        <taxon>Lachnospiraceae</taxon>
        <taxon>Waltera</taxon>
    </lineage>
</organism>
<evidence type="ECO:0000313" key="1">
    <source>
        <dbReference type="EMBL" id="MCC2119391.1"/>
    </source>
</evidence>
<gene>
    <name evidence="1" type="ORF">LKD75_07230</name>
</gene>
<evidence type="ECO:0000313" key="2">
    <source>
        <dbReference type="Proteomes" id="UP001197795"/>
    </source>
</evidence>
<name>A0AAE3A2U3_9FIRM</name>
<accession>A0AAE3A2U3</accession>